<feature type="transmembrane region" description="Helical" evidence="1">
    <location>
        <begin position="103"/>
        <end position="120"/>
    </location>
</feature>
<feature type="transmembrane region" description="Helical" evidence="1">
    <location>
        <begin position="80"/>
        <end position="97"/>
    </location>
</feature>
<gene>
    <name evidence="2" type="ORF">SporoS204_00240</name>
</gene>
<feature type="transmembrane region" description="Helical" evidence="1">
    <location>
        <begin position="40"/>
        <end position="60"/>
    </location>
</feature>
<dbReference type="EMBL" id="CP015108">
    <property type="protein sequence ID" value="ARF12733.1"/>
    <property type="molecule type" value="Genomic_DNA"/>
</dbReference>
<dbReference type="Proteomes" id="UP000192486">
    <property type="component" value="Chromosome"/>
</dbReference>
<organism evidence="2 3">
    <name type="scientific">Sporosarcina ureae</name>
    <dbReference type="NCBI Taxonomy" id="1571"/>
    <lineage>
        <taxon>Bacteria</taxon>
        <taxon>Bacillati</taxon>
        <taxon>Bacillota</taxon>
        <taxon>Bacilli</taxon>
        <taxon>Bacillales</taxon>
        <taxon>Caryophanaceae</taxon>
        <taxon>Sporosarcina</taxon>
    </lineage>
</organism>
<sequence>MFRIHSAALAFGSTTFTMTSAGSPEIQNWIPIEFLGTSPYAGWGVSIFVAIFMFLFGYWWLKRMISKAVANMQRSLPNPILSMILLVVVLGITLLLHNYLGTSALIISLSGGILATFILNKKYF</sequence>
<keyword evidence="3" id="KW-1185">Reference proteome</keyword>
<evidence type="ECO:0000256" key="1">
    <source>
        <dbReference type="SAM" id="Phobius"/>
    </source>
</evidence>
<name>A0ABN4YU80_SPOUR</name>
<evidence type="ECO:0000313" key="3">
    <source>
        <dbReference type="Proteomes" id="UP000192486"/>
    </source>
</evidence>
<accession>A0ABN4YU80</accession>
<evidence type="ECO:0000313" key="2">
    <source>
        <dbReference type="EMBL" id="ARF12733.1"/>
    </source>
</evidence>
<keyword evidence="1" id="KW-0812">Transmembrane</keyword>
<protein>
    <submittedName>
        <fullName evidence="2">Uncharacterized protein</fullName>
    </submittedName>
</protein>
<reference evidence="2 3" key="1">
    <citation type="submission" date="2016-04" db="EMBL/GenBank/DDBJ databases">
        <title>Comparative Genomics and Epigenetics of Sporosarcina ureae.</title>
        <authorList>
            <person name="Oliver A.S."/>
            <person name="Cooper K.K."/>
        </authorList>
    </citation>
    <scope>NUCLEOTIDE SEQUENCE [LARGE SCALE GENOMIC DNA]</scope>
    <source>
        <strain evidence="2 3">S204</strain>
    </source>
</reference>
<keyword evidence="1" id="KW-0472">Membrane</keyword>
<proteinExistence type="predicted"/>
<keyword evidence="1" id="KW-1133">Transmembrane helix</keyword>